<dbReference type="GO" id="GO:0106436">
    <property type="term" value="F:glutathione-dependent sulfide quinone oxidoreductase activity"/>
    <property type="evidence" value="ECO:0007669"/>
    <property type="project" value="UniProtKB-EC"/>
</dbReference>
<evidence type="ECO:0000256" key="2">
    <source>
        <dbReference type="ARBA" id="ARBA00004173"/>
    </source>
</evidence>
<evidence type="ECO:0000256" key="10">
    <source>
        <dbReference type="ARBA" id="ARBA00052810"/>
    </source>
</evidence>
<sequence length="444" mass="49537">MALARACCTHRSALSAAHAVRRLSVSAKLGKEHFKLLIIGGGTAGAATSNKFGPYLGAAKVAVIEPNEMHYYQAGWTMVGGGMYNFEVTQRPEASVLNNKCIWIKDKVGQFSPEKNTVITESGREIEYDFLVIAAGLQLRYDMIKGLPEAFETPGVCSNYHRDYVKKTFPALKRISEGNAIFTFPNTPIKCAGAPQKICYLSDAYLRKTGKRDKVTVVYNTSLPAIFGIKKYADALMEVVERRNIVLNTRHNLVEVKPDSREAVFDVLDEKGQAVRQAVWKYEMLHVGAPCSPIEPLRKCAALTDDKGWVDVHPETLQHKRFPNVFGVGDCANTPNAKTAAAISSQMETLRKNLKLAMKGKTPTAKYDGYASCPLVTDYNKCILAEFTPNGPLETFPFNQAKERFSTFFMKKTFMPFLYWNFLVKGTWEGPKYIRKALHLGMSK</sequence>
<dbReference type="InterPro" id="IPR015904">
    <property type="entry name" value="Sulphide_quinone_reductase"/>
</dbReference>
<evidence type="ECO:0000259" key="17">
    <source>
        <dbReference type="Pfam" id="PF07992"/>
    </source>
</evidence>
<keyword evidence="7" id="KW-0560">Oxidoreductase</keyword>
<dbReference type="WBParaSite" id="PSAMB.scaffold399size53047.g5563.t1">
    <property type="protein sequence ID" value="PSAMB.scaffold399size53047.g5563.t1"/>
    <property type="gene ID" value="PSAMB.scaffold399size53047.g5563"/>
</dbReference>
<accession>A0A914WII9</accession>
<keyword evidence="5" id="KW-0274">FAD</keyword>
<dbReference type="SUPFAM" id="SSF51905">
    <property type="entry name" value="FAD/NAD(P)-binding domain"/>
    <property type="match status" value="2"/>
</dbReference>
<dbReference type="Gene3D" id="3.50.50.60">
    <property type="entry name" value="FAD/NAD(P)-binding domain"/>
    <property type="match status" value="2"/>
</dbReference>
<evidence type="ECO:0000256" key="3">
    <source>
        <dbReference type="ARBA" id="ARBA00022630"/>
    </source>
</evidence>
<dbReference type="Proteomes" id="UP000887566">
    <property type="component" value="Unplaced"/>
</dbReference>
<comment type="catalytic activity">
    <reaction evidence="10">
        <text>ubiquinone-10 + hydrogen sulfide + glutathione + H(+) = S-sulfanylglutathione + ubiquinol-10</text>
        <dbReference type="Rhea" id="RHEA:62608"/>
        <dbReference type="ChEBI" id="CHEBI:15378"/>
        <dbReference type="ChEBI" id="CHEBI:29919"/>
        <dbReference type="ChEBI" id="CHEBI:46245"/>
        <dbReference type="ChEBI" id="CHEBI:57925"/>
        <dbReference type="ChEBI" id="CHEBI:58905"/>
        <dbReference type="ChEBI" id="CHEBI:64183"/>
    </reaction>
    <physiologicalReaction direction="left-to-right" evidence="10">
        <dbReference type="Rhea" id="RHEA:62609"/>
    </physiologicalReaction>
</comment>
<comment type="subcellular location">
    <subcellularLocation>
        <location evidence="2">Mitochondrion</location>
    </subcellularLocation>
</comment>
<evidence type="ECO:0000256" key="9">
    <source>
        <dbReference type="ARBA" id="ARBA00051038"/>
    </source>
</evidence>
<evidence type="ECO:0000313" key="19">
    <source>
        <dbReference type="WBParaSite" id="PSAMB.scaffold399size53047.g5563.t1"/>
    </source>
</evidence>
<dbReference type="PANTHER" id="PTHR10632">
    <property type="entry name" value="SULFIDE:QUINONE OXIDOREDUCTASE"/>
    <property type="match status" value="1"/>
</dbReference>
<dbReference type="EC" id="1.8.5.8" evidence="14"/>
<evidence type="ECO:0000256" key="7">
    <source>
        <dbReference type="ARBA" id="ARBA00023002"/>
    </source>
</evidence>
<protein>
    <recommendedName>
        <fullName evidence="15">Sulfide:quinone oxidoreductase, mitochondrial</fullName>
        <ecNumber evidence="14">1.8.5.8</ecNumber>
    </recommendedName>
    <alternativeName>
        <fullName evidence="16">Sulfide quinone oxidoreductase</fullName>
    </alternativeName>
</protein>
<evidence type="ECO:0000313" key="18">
    <source>
        <dbReference type="Proteomes" id="UP000887566"/>
    </source>
</evidence>
<evidence type="ECO:0000256" key="15">
    <source>
        <dbReference type="ARBA" id="ARBA00070160"/>
    </source>
</evidence>
<evidence type="ECO:0000256" key="8">
    <source>
        <dbReference type="ARBA" id="ARBA00023128"/>
    </source>
</evidence>
<dbReference type="PANTHER" id="PTHR10632:SF2">
    <property type="entry name" value="SULFIDE:QUINONE OXIDOREDUCTASE, MITOCHONDRIAL"/>
    <property type="match status" value="1"/>
</dbReference>
<dbReference type="GO" id="GO:0071949">
    <property type="term" value="F:FAD binding"/>
    <property type="evidence" value="ECO:0007669"/>
    <property type="project" value="TreeGrafter"/>
</dbReference>
<dbReference type="InterPro" id="IPR036188">
    <property type="entry name" value="FAD/NAD-bd_sf"/>
</dbReference>
<evidence type="ECO:0000256" key="4">
    <source>
        <dbReference type="ARBA" id="ARBA00022719"/>
    </source>
</evidence>
<keyword evidence="4" id="KW-0874">Quinone</keyword>
<dbReference type="Pfam" id="PF07992">
    <property type="entry name" value="Pyr_redox_2"/>
    <property type="match status" value="2"/>
</dbReference>
<comment type="catalytic activity">
    <reaction evidence="11">
        <text>a quinone + hydrogen sulfide + glutathione + H(+) = S-sulfanylglutathione + a quinol</text>
        <dbReference type="Rhea" id="RHEA:55156"/>
        <dbReference type="ChEBI" id="CHEBI:15378"/>
        <dbReference type="ChEBI" id="CHEBI:24646"/>
        <dbReference type="ChEBI" id="CHEBI:29919"/>
        <dbReference type="ChEBI" id="CHEBI:57925"/>
        <dbReference type="ChEBI" id="CHEBI:58905"/>
        <dbReference type="ChEBI" id="CHEBI:132124"/>
        <dbReference type="EC" id="1.8.5.8"/>
    </reaction>
    <physiologicalReaction direction="left-to-right" evidence="11">
        <dbReference type="Rhea" id="RHEA:55157"/>
    </physiologicalReaction>
</comment>
<feature type="domain" description="FAD/NAD(P)-binding" evidence="17">
    <location>
        <begin position="205"/>
        <end position="340"/>
    </location>
</feature>
<name>A0A914WII9_9BILA</name>
<dbReference type="AlphaFoldDB" id="A0A914WII9"/>
<comment type="cofactor">
    <cofactor evidence="1">
        <name>FAD</name>
        <dbReference type="ChEBI" id="CHEBI:57692"/>
    </cofactor>
</comment>
<evidence type="ECO:0000256" key="13">
    <source>
        <dbReference type="ARBA" id="ARBA00060891"/>
    </source>
</evidence>
<dbReference type="GO" id="GO:0005739">
    <property type="term" value="C:mitochondrion"/>
    <property type="evidence" value="ECO:0007669"/>
    <property type="project" value="UniProtKB-SubCell"/>
</dbReference>
<evidence type="ECO:0000256" key="12">
    <source>
        <dbReference type="ARBA" id="ARBA00059167"/>
    </source>
</evidence>
<dbReference type="GO" id="GO:0048038">
    <property type="term" value="F:quinone binding"/>
    <property type="evidence" value="ECO:0007669"/>
    <property type="project" value="UniProtKB-KW"/>
</dbReference>
<comment type="function">
    <text evidence="12">Catalyzes the oxidation of hydrogen sulfide with the help of a quinone, such as ubiquinone-10, giving rise to thiosulfate and ultimately to sulfane (molecular sulfur) atoms. Requires an additional electron acceptor; can use sulfite, sulfide or cyanide (in vitro). It is believed the in vivo electron acceptor is glutathione.</text>
</comment>
<dbReference type="GO" id="GO:0070224">
    <property type="term" value="F:sulfide:quinone oxidoreductase activity"/>
    <property type="evidence" value="ECO:0007669"/>
    <property type="project" value="TreeGrafter"/>
</dbReference>
<comment type="similarity">
    <text evidence="13">Belongs to the SQRD family.</text>
</comment>
<organism evidence="18 19">
    <name type="scientific">Plectus sambesii</name>
    <dbReference type="NCBI Taxonomy" id="2011161"/>
    <lineage>
        <taxon>Eukaryota</taxon>
        <taxon>Metazoa</taxon>
        <taxon>Ecdysozoa</taxon>
        <taxon>Nematoda</taxon>
        <taxon>Chromadorea</taxon>
        <taxon>Plectida</taxon>
        <taxon>Plectina</taxon>
        <taxon>Plectoidea</taxon>
        <taxon>Plectidae</taxon>
        <taxon>Plectus</taxon>
    </lineage>
</organism>
<evidence type="ECO:0000256" key="5">
    <source>
        <dbReference type="ARBA" id="ARBA00022827"/>
    </source>
</evidence>
<comment type="catalytic activity">
    <reaction evidence="9">
        <text>ubiquinone-10 + hydrogen sulfide + sulfite + 2 H(+) = ubiquinol-10 + thiosulfate</text>
        <dbReference type="Rhea" id="RHEA:38359"/>
        <dbReference type="ChEBI" id="CHEBI:15378"/>
        <dbReference type="ChEBI" id="CHEBI:17359"/>
        <dbReference type="ChEBI" id="CHEBI:29919"/>
        <dbReference type="ChEBI" id="CHEBI:33542"/>
        <dbReference type="ChEBI" id="CHEBI:46245"/>
        <dbReference type="ChEBI" id="CHEBI:64183"/>
    </reaction>
    <physiologicalReaction direction="left-to-right" evidence="9">
        <dbReference type="Rhea" id="RHEA:38360"/>
    </physiologicalReaction>
</comment>
<keyword evidence="18" id="KW-1185">Reference proteome</keyword>
<evidence type="ECO:0000256" key="16">
    <source>
        <dbReference type="ARBA" id="ARBA00082958"/>
    </source>
</evidence>
<dbReference type="GO" id="GO:0070221">
    <property type="term" value="P:sulfide oxidation, using sulfide:quinone oxidoreductase"/>
    <property type="evidence" value="ECO:0007669"/>
    <property type="project" value="TreeGrafter"/>
</dbReference>
<dbReference type="InterPro" id="IPR023753">
    <property type="entry name" value="FAD/NAD-binding_dom"/>
</dbReference>
<feature type="domain" description="FAD/NAD(P)-binding" evidence="17">
    <location>
        <begin position="35"/>
        <end position="151"/>
    </location>
</feature>
<keyword evidence="3" id="KW-0285">Flavoprotein</keyword>
<keyword evidence="6" id="KW-0809">Transit peptide</keyword>
<evidence type="ECO:0000256" key="1">
    <source>
        <dbReference type="ARBA" id="ARBA00001974"/>
    </source>
</evidence>
<proteinExistence type="inferred from homology"/>
<reference evidence="19" key="1">
    <citation type="submission" date="2022-11" db="UniProtKB">
        <authorList>
            <consortium name="WormBaseParasite"/>
        </authorList>
    </citation>
    <scope>IDENTIFICATION</scope>
</reference>
<evidence type="ECO:0000256" key="14">
    <source>
        <dbReference type="ARBA" id="ARBA00066447"/>
    </source>
</evidence>
<dbReference type="FunFam" id="3.50.50.60:FF:000034">
    <property type="entry name" value="sulfide:quinone oxidoreductase, mitochondrial"/>
    <property type="match status" value="1"/>
</dbReference>
<keyword evidence="8" id="KW-0496">Mitochondrion</keyword>
<evidence type="ECO:0000256" key="11">
    <source>
        <dbReference type="ARBA" id="ARBA00052986"/>
    </source>
</evidence>
<evidence type="ECO:0000256" key="6">
    <source>
        <dbReference type="ARBA" id="ARBA00022946"/>
    </source>
</evidence>